<accession>A0A426Y0H8</accession>
<dbReference type="AlphaFoldDB" id="A0A426Y0H8"/>
<comment type="caution">
    <text evidence="2">The sequence shown here is derived from an EMBL/GenBank/DDBJ whole genome shotgun (WGS) entry which is preliminary data.</text>
</comment>
<feature type="region of interest" description="Disordered" evidence="1">
    <location>
        <begin position="257"/>
        <end position="276"/>
    </location>
</feature>
<organism evidence="2 3">
    <name type="scientific">Ensete ventricosum</name>
    <name type="common">Abyssinian banana</name>
    <name type="synonym">Musa ensete</name>
    <dbReference type="NCBI Taxonomy" id="4639"/>
    <lineage>
        <taxon>Eukaryota</taxon>
        <taxon>Viridiplantae</taxon>
        <taxon>Streptophyta</taxon>
        <taxon>Embryophyta</taxon>
        <taxon>Tracheophyta</taxon>
        <taxon>Spermatophyta</taxon>
        <taxon>Magnoliopsida</taxon>
        <taxon>Liliopsida</taxon>
        <taxon>Zingiberales</taxon>
        <taxon>Musaceae</taxon>
        <taxon>Ensete</taxon>
    </lineage>
</organism>
<dbReference type="EMBL" id="AMZH03015934">
    <property type="protein sequence ID" value="RRT45288.1"/>
    <property type="molecule type" value="Genomic_DNA"/>
</dbReference>
<protein>
    <submittedName>
        <fullName evidence="2">Uncharacterized protein</fullName>
    </submittedName>
</protein>
<feature type="region of interest" description="Disordered" evidence="1">
    <location>
        <begin position="147"/>
        <end position="172"/>
    </location>
</feature>
<evidence type="ECO:0000313" key="2">
    <source>
        <dbReference type="EMBL" id="RRT45288.1"/>
    </source>
</evidence>
<evidence type="ECO:0000256" key="1">
    <source>
        <dbReference type="SAM" id="MobiDB-lite"/>
    </source>
</evidence>
<gene>
    <name evidence="2" type="ORF">B296_00033558</name>
</gene>
<name>A0A426Y0H8_ENSVE</name>
<sequence>MLGCYPRVDVAYVRRLPVACRLAMACYSRTTTMHDCFLRAIAAIQWCCCLGVTYCLHVALHTTTTMQWCYHLGTTMIRGCFLCMVVVMQRCYRLDTVATCARPPLCSCSIAAGSSDATAVVLSLSMTATEGRRRAAKLVSRLRLQSKRGPTTRGRVAALEEGSSSDSNNDRERQRCGWAMTGQWRKKVASGDTTAWLHRGGCGWEAVVVGDRWLCMGGAVAEEGVAGRMRLRLWLRRRKASAASNVANEEQRVGNHSLRLLRAGQRQGQGRRRQQQ</sequence>
<feature type="compositionally biased region" description="Low complexity" evidence="1">
    <location>
        <begin position="258"/>
        <end position="268"/>
    </location>
</feature>
<dbReference type="Proteomes" id="UP000287651">
    <property type="component" value="Unassembled WGS sequence"/>
</dbReference>
<evidence type="ECO:0000313" key="3">
    <source>
        <dbReference type="Proteomes" id="UP000287651"/>
    </source>
</evidence>
<reference evidence="2 3" key="1">
    <citation type="journal article" date="2014" name="Agronomy (Basel)">
        <title>A Draft Genome Sequence for Ensete ventricosum, the Drought-Tolerant Tree Against Hunger.</title>
        <authorList>
            <person name="Harrison J."/>
            <person name="Moore K.A."/>
            <person name="Paszkiewicz K."/>
            <person name="Jones T."/>
            <person name="Grant M."/>
            <person name="Ambacheew D."/>
            <person name="Muzemil S."/>
            <person name="Studholme D.J."/>
        </authorList>
    </citation>
    <scope>NUCLEOTIDE SEQUENCE [LARGE SCALE GENOMIC DNA]</scope>
</reference>
<proteinExistence type="predicted"/>